<comment type="caution">
    <text evidence="11">The sequence shown here is derived from an EMBL/GenBank/DDBJ whole genome shotgun (WGS) entry which is preliminary data.</text>
</comment>
<evidence type="ECO:0000256" key="8">
    <source>
        <dbReference type="ARBA" id="ARBA00023012"/>
    </source>
</evidence>
<feature type="transmembrane region" description="Helical" evidence="9">
    <location>
        <begin position="12"/>
        <end position="31"/>
    </location>
</feature>
<dbReference type="Pfam" id="PF07730">
    <property type="entry name" value="HisKA_3"/>
    <property type="match status" value="1"/>
</dbReference>
<evidence type="ECO:0000256" key="4">
    <source>
        <dbReference type="ARBA" id="ARBA00022679"/>
    </source>
</evidence>
<name>A0ABV6DKY1_9BACL</name>
<dbReference type="Pfam" id="PF02518">
    <property type="entry name" value="HATPase_c"/>
    <property type="match status" value="1"/>
</dbReference>
<keyword evidence="12" id="KW-1185">Reference proteome</keyword>
<dbReference type="InterPro" id="IPR011712">
    <property type="entry name" value="Sig_transdc_His_kin_sub3_dim/P"/>
</dbReference>
<reference evidence="11 12" key="1">
    <citation type="submission" date="2024-09" db="EMBL/GenBank/DDBJ databases">
        <authorList>
            <person name="Sun Q."/>
            <person name="Mori K."/>
        </authorList>
    </citation>
    <scope>NUCLEOTIDE SEQUENCE [LARGE SCALE GENOMIC DNA]</scope>
    <source>
        <strain evidence="11 12">CCM 7759</strain>
    </source>
</reference>
<feature type="transmembrane region" description="Helical" evidence="9">
    <location>
        <begin position="90"/>
        <end position="106"/>
    </location>
</feature>
<dbReference type="CDD" id="cd16917">
    <property type="entry name" value="HATPase_UhpB-NarQ-NarX-like"/>
    <property type="match status" value="1"/>
</dbReference>
<gene>
    <name evidence="11" type="ORF">ACFFK0_12635</name>
</gene>
<dbReference type="InterPro" id="IPR036890">
    <property type="entry name" value="HATPase_C_sf"/>
</dbReference>
<feature type="transmembrane region" description="Helical" evidence="9">
    <location>
        <begin position="66"/>
        <end position="84"/>
    </location>
</feature>
<feature type="domain" description="Histidine kinase" evidence="10">
    <location>
        <begin position="213"/>
        <end position="396"/>
    </location>
</feature>
<evidence type="ECO:0000256" key="7">
    <source>
        <dbReference type="ARBA" id="ARBA00022840"/>
    </source>
</evidence>
<evidence type="ECO:0000256" key="9">
    <source>
        <dbReference type="SAM" id="Phobius"/>
    </source>
</evidence>
<evidence type="ECO:0000313" key="12">
    <source>
        <dbReference type="Proteomes" id="UP001589776"/>
    </source>
</evidence>
<evidence type="ECO:0000313" key="11">
    <source>
        <dbReference type="EMBL" id="MFC0213287.1"/>
    </source>
</evidence>
<dbReference type="PANTHER" id="PTHR24421">
    <property type="entry name" value="NITRATE/NITRITE SENSOR PROTEIN NARX-RELATED"/>
    <property type="match status" value="1"/>
</dbReference>
<dbReference type="InterPro" id="IPR003594">
    <property type="entry name" value="HATPase_dom"/>
</dbReference>
<feature type="transmembrane region" description="Helical" evidence="9">
    <location>
        <begin position="37"/>
        <end position="59"/>
    </location>
</feature>
<feature type="transmembrane region" description="Helical" evidence="9">
    <location>
        <begin position="113"/>
        <end position="131"/>
    </location>
</feature>
<dbReference type="PANTHER" id="PTHR24421:SF10">
    <property type="entry name" value="NITRATE_NITRITE SENSOR PROTEIN NARQ"/>
    <property type="match status" value="1"/>
</dbReference>
<dbReference type="Gene3D" id="3.30.565.10">
    <property type="entry name" value="Histidine kinase-like ATPase, C-terminal domain"/>
    <property type="match status" value="1"/>
</dbReference>
<keyword evidence="4" id="KW-0808">Transferase</keyword>
<keyword evidence="9" id="KW-0812">Transmembrane</keyword>
<evidence type="ECO:0000256" key="1">
    <source>
        <dbReference type="ARBA" id="ARBA00000085"/>
    </source>
</evidence>
<keyword evidence="3" id="KW-0597">Phosphoprotein</keyword>
<dbReference type="PROSITE" id="PS50109">
    <property type="entry name" value="HIS_KIN"/>
    <property type="match status" value="1"/>
</dbReference>
<dbReference type="GO" id="GO:0016301">
    <property type="term" value="F:kinase activity"/>
    <property type="evidence" value="ECO:0007669"/>
    <property type="project" value="UniProtKB-KW"/>
</dbReference>
<dbReference type="InterPro" id="IPR050482">
    <property type="entry name" value="Sensor_HK_TwoCompSys"/>
</dbReference>
<organism evidence="11 12">
    <name type="scientific">Paenibacillus chartarius</name>
    <dbReference type="NCBI Taxonomy" id="747481"/>
    <lineage>
        <taxon>Bacteria</taxon>
        <taxon>Bacillati</taxon>
        <taxon>Bacillota</taxon>
        <taxon>Bacilli</taxon>
        <taxon>Bacillales</taxon>
        <taxon>Paenibacillaceae</taxon>
        <taxon>Paenibacillus</taxon>
    </lineage>
</organism>
<keyword evidence="5" id="KW-0547">Nucleotide-binding</keyword>
<keyword evidence="7" id="KW-0067">ATP-binding</keyword>
<keyword evidence="9" id="KW-0472">Membrane</keyword>
<evidence type="ECO:0000256" key="2">
    <source>
        <dbReference type="ARBA" id="ARBA00012438"/>
    </source>
</evidence>
<dbReference type="RefSeq" id="WP_377470578.1">
    <property type="nucleotide sequence ID" value="NZ_JBHLWN010000048.1"/>
</dbReference>
<dbReference type="EC" id="2.7.13.3" evidence="2"/>
<keyword evidence="8" id="KW-0902">Two-component regulatory system</keyword>
<proteinExistence type="predicted"/>
<dbReference type="SMART" id="SM00387">
    <property type="entry name" value="HATPase_c"/>
    <property type="match status" value="1"/>
</dbReference>
<dbReference type="EMBL" id="JBHLWN010000048">
    <property type="protein sequence ID" value="MFC0213287.1"/>
    <property type="molecule type" value="Genomic_DNA"/>
</dbReference>
<dbReference type="InterPro" id="IPR005467">
    <property type="entry name" value="His_kinase_dom"/>
</dbReference>
<comment type="catalytic activity">
    <reaction evidence="1">
        <text>ATP + protein L-histidine = ADP + protein N-phospho-L-histidine.</text>
        <dbReference type="EC" id="2.7.13.3"/>
    </reaction>
</comment>
<keyword evidence="9" id="KW-1133">Transmembrane helix</keyword>
<keyword evidence="6 11" id="KW-0418">Kinase</keyword>
<protein>
    <recommendedName>
        <fullName evidence="2">histidine kinase</fullName>
        <ecNumber evidence="2">2.7.13.3</ecNumber>
    </recommendedName>
</protein>
<accession>A0ABV6DKY1</accession>
<feature type="transmembrane region" description="Helical" evidence="9">
    <location>
        <begin position="143"/>
        <end position="160"/>
    </location>
</feature>
<dbReference type="SUPFAM" id="SSF55874">
    <property type="entry name" value="ATPase domain of HSP90 chaperone/DNA topoisomerase II/histidine kinase"/>
    <property type="match status" value="1"/>
</dbReference>
<evidence type="ECO:0000256" key="3">
    <source>
        <dbReference type="ARBA" id="ARBA00022553"/>
    </source>
</evidence>
<dbReference type="Proteomes" id="UP001589776">
    <property type="component" value="Unassembled WGS sequence"/>
</dbReference>
<evidence type="ECO:0000259" key="10">
    <source>
        <dbReference type="PROSITE" id="PS50109"/>
    </source>
</evidence>
<dbReference type="Gene3D" id="1.20.5.1930">
    <property type="match status" value="1"/>
</dbReference>
<evidence type="ECO:0000256" key="5">
    <source>
        <dbReference type="ARBA" id="ARBA00022741"/>
    </source>
</evidence>
<sequence length="396" mass="45017">MIERRPWHWVDWMLLSVQTGWFLVGAIYAVFDQAVFGQVPVWAALTLMLLGIIGTLAFWRPGYVNLTWVPLILLVTVGTLQTLIVWTSGRTVGIIFVPLILIGFLAHRRTMWWTIPVFVFAVPLSSWFLFHAYKGAIYALEDLLNYVMFFGIGFALGRLYRTQVKTGRLLEENQRQYSLIRQQNQVLEQYASRIEALTLQAERNRMAQELHDTVGHTFTSVIMGMDAVSYLIEAAPDKAKEQLEKLRSVTRSGLEEVRRSIHQMAPQEDDLIVSEQFSRLANEFAMQTGTVIRVEVKGKEYELPQQARWTLFRCLQESLTNAKRHGHASVVTIILEFGAKYVELSIEDNGIGSDTLESGFGLTAMRDRLEALTGTLHVRSKSGEGTCVRCRIPMSV</sequence>
<evidence type="ECO:0000256" key="6">
    <source>
        <dbReference type="ARBA" id="ARBA00022777"/>
    </source>
</evidence>